<evidence type="ECO:0000256" key="2">
    <source>
        <dbReference type="SAM" id="SignalP"/>
    </source>
</evidence>
<feature type="compositionally biased region" description="Low complexity" evidence="1">
    <location>
        <begin position="48"/>
        <end position="59"/>
    </location>
</feature>
<organism evidence="3 4">
    <name type="scientific">Ameyamaea chiangmaiensis</name>
    <dbReference type="NCBI Taxonomy" id="442969"/>
    <lineage>
        <taxon>Bacteria</taxon>
        <taxon>Pseudomonadati</taxon>
        <taxon>Pseudomonadota</taxon>
        <taxon>Alphaproteobacteria</taxon>
        <taxon>Acetobacterales</taxon>
        <taxon>Acetobacteraceae</taxon>
        <taxon>Ameyamaea</taxon>
    </lineage>
</organism>
<proteinExistence type="predicted"/>
<feature type="chain" id="PRO_5032684588" evidence="2">
    <location>
        <begin position="23"/>
        <end position="190"/>
    </location>
</feature>
<comment type="caution">
    <text evidence="3">The sequence shown here is derived from an EMBL/GenBank/DDBJ whole genome shotgun (WGS) entry which is preliminary data.</text>
</comment>
<dbReference type="Gene3D" id="1.25.40.20">
    <property type="entry name" value="Ankyrin repeat-containing domain"/>
    <property type="match status" value="1"/>
</dbReference>
<reference evidence="3 4" key="1">
    <citation type="submission" date="2020-06" db="EMBL/GenBank/DDBJ databases">
        <title>Description of novel acetic acid bacteria.</title>
        <authorList>
            <person name="Sombolestani A."/>
        </authorList>
    </citation>
    <scope>NUCLEOTIDE SEQUENCE [LARGE SCALE GENOMIC DNA]</scope>
    <source>
        <strain evidence="3 4">LMG 27010</strain>
    </source>
</reference>
<evidence type="ECO:0000313" key="4">
    <source>
        <dbReference type="Proteomes" id="UP000585665"/>
    </source>
</evidence>
<keyword evidence="2" id="KW-0732">Signal</keyword>
<dbReference type="RefSeq" id="WP_176613303.1">
    <property type="nucleotide sequence ID" value="NZ_JABXXR010000037.1"/>
</dbReference>
<dbReference type="InterPro" id="IPR036770">
    <property type="entry name" value="Ankyrin_rpt-contain_sf"/>
</dbReference>
<accession>A0A850PCD5</accession>
<feature type="signal peptide" evidence="2">
    <location>
        <begin position="1"/>
        <end position="22"/>
    </location>
</feature>
<keyword evidence="4" id="KW-1185">Reference proteome</keyword>
<evidence type="ECO:0000256" key="1">
    <source>
        <dbReference type="SAM" id="MobiDB-lite"/>
    </source>
</evidence>
<feature type="region of interest" description="Disordered" evidence="1">
    <location>
        <begin position="20"/>
        <end position="71"/>
    </location>
</feature>
<name>A0A850PCD5_9PROT</name>
<dbReference type="Proteomes" id="UP000585665">
    <property type="component" value="Unassembled WGS sequence"/>
</dbReference>
<dbReference type="SUPFAM" id="SSF48403">
    <property type="entry name" value="Ankyrin repeat"/>
    <property type="match status" value="1"/>
</dbReference>
<feature type="compositionally biased region" description="Basic and acidic residues" evidence="1">
    <location>
        <begin position="34"/>
        <end position="45"/>
    </location>
</feature>
<gene>
    <name evidence="3" type="ORF">HUK82_07050</name>
</gene>
<dbReference type="AlphaFoldDB" id="A0A850PCD5"/>
<dbReference type="EMBL" id="JABXXR010000037">
    <property type="protein sequence ID" value="NVN40319.1"/>
    <property type="molecule type" value="Genomic_DNA"/>
</dbReference>
<protein>
    <submittedName>
        <fullName evidence="3">Ankyrin repeat domain-containing protein</fullName>
    </submittedName>
</protein>
<evidence type="ECO:0000313" key="3">
    <source>
        <dbReference type="EMBL" id="NVN40319.1"/>
    </source>
</evidence>
<sequence>MLTVASMALGAMLLMPMHHAQAQSDDDAEAQAEAADHQKKAEARRNAKAAAPPSALPGAESQEEEGGHANADLNPTAALFEAINRGSLNAAKEALNRGADMGARNVLGQKPIDLAIDLNRNDIIFLLLSLRTYNDAGATRLASEADAAPEGHASIHGRAVREVSSHATKRPTVGGGTPRPDVGFLGFGAP</sequence>